<feature type="region of interest" description="Disordered" evidence="1">
    <location>
        <begin position="1"/>
        <end position="65"/>
    </location>
</feature>
<dbReference type="InParanoid" id="A0A0D0AXN9"/>
<evidence type="ECO:0000313" key="2">
    <source>
        <dbReference type="EMBL" id="KIK39152.1"/>
    </source>
</evidence>
<reference evidence="2 3" key="1">
    <citation type="submission" date="2014-04" db="EMBL/GenBank/DDBJ databases">
        <authorList>
            <consortium name="DOE Joint Genome Institute"/>
            <person name="Kuo A."/>
            <person name="Ruytinx J."/>
            <person name="Rineau F."/>
            <person name="Colpaert J."/>
            <person name="Kohler A."/>
            <person name="Nagy L.G."/>
            <person name="Floudas D."/>
            <person name="Copeland A."/>
            <person name="Barry K.W."/>
            <person name="Cichocki N."/>
            <person name="Veneault-Fourrey C."/>
            <person name="LaButti K."/>
            <person name="Lindquist E.A."/>
            <person name="Lipzen A."/>
            <person name="Lundell T."/>
            <person name="Morin E."/>
            <person name="Murat C."/>
            <person name="Sun H."/>
            <person name="Tunlid A."/>
            <person name="Henrissat B."/>
            <person name="Grigoriev I.V."/>
            <person name="Hibbett D.S."/>
            <person name="Martin F."/>
            <person name="Nordberg H.P."/>
            <person name="Cantor M.N."/>
            <person name="Hua S.X."/>
        </authorList>
    </citation>
    <scope>NUCLEOTIDE SEQUENCE [LARGE SCALE GENOMIC DNA]</scope>
    <source>
        <strain evidence="2 3">UH-Slu-Lm8-n1</strain>
    </source>
</reference>
<feature type="region of interest" description="Disordered" evidence="1">
    <location>
        <begin position="175"/>
        <end position="204"/>
    </location>
</feature>
<dbReference type="Proteomes" id="UP000054485">
    <property type="component" value="Unassembled WGS sequence"/>
</dbReference>
<protein>
    <submittedName>
        <fullName evidence="2">Unplaced genomic scaffold CY34scaffold_225, whole genome shotgun sequence</fullName>
    </submittedName>
</protein>
<name>A0A0D0AXN9_9AGAM</name>
<reference evidence="3" key="2">
    <citation type="submission" date="2015-01" db="EMBL/GenBank/DDBJ databases">
        <title>Evolutionary Origins and Diversification of the Mycorrhizal Mutualists.</title>
        <authorList>
            <consortium name="DOE Joint Genome Institute"/>
            <consortium name="Mycorrhizal Genomics Consortium"/>
            <person name="Kohler A."/>
            <person name="Kuo A."/>
            <person name="Nagy L.G."/>
            <person name="Floudas D."/>
            <person name="Copeland A."/>
            <person name="Barry K.W."/>
            <person name="Cichocki N."/>
            <person name="Veneault-Fourrey C."/>
            <person name="LaButti K."/>
            <person name="Lindquist E.A."/>
            <person name="Lipzen A."/>
            <person name="Lundell T."/>
            <person name="Morin E."/>
            <person name="Murat C."/>
            <person name="Riley R."/>
            <person name="Ohm R."/>
            <person name="Sun H."/>
            <person name="Tunlid A."/>
            <person name="Henrissat B."/>
            <person name="Grigoriev I.V."/>
            <person name="Hibbett D.S."/>
            <person name="Martin F."/>
        </authorList>
    </citation>
    <scope>NUCLEOTIDE SEQUENCE [LARGE SCALE GENOMIC DNA]</scope>
    <source>
        <strain evidence="3">UH-Slu-Lm8-n1</strain>
    </source>
</reference>
<evidence type="ECO:0000313" key="3">
    <source>
        <dbReference type="Proteomes" id="UP000054485"/>
    </source>
</evidence>
<dbReference type="EMBL" id="KN835356">
    <property type="protein sequence ID" value="KIK39152.1"/>
    <property type="molecule type" value="Genomic_DNA"/>
</dbReference>
<keyword evidence="3" id="KW-1185">Reference proteome</keyword>
<accession>A0A0D0AXN9</accession>
<evidence type="ECO:0000256" key="1">
    <source>
        <dbReference type="SAM" id="MobiDB-lite"/>
    </source>
</evidence>
<organism evidence="2 3">
    <name type="scientific">Suillus luteus UH-Slu-Lm8-n1</name>
    <dbReference type="NCBI Taxonomy" id="930992"/>
    <lineage>
        <taxon>Eukaryota</taxon>
        <taxon>Fungi</taxon>
        <taxon>Dikarya</taxon>
        <taxon>Basidiomycota</taxon>
        <taxon>Agaricomycotina</taxon>
        <taxon>Agaricomycetes</taxon>
        <taxon>Agaricomycetidae</taxon>
        <taxon>Boletales</taxon>
        <taxon>Suillineae</taxon>
        <taxon>Suillaceae</taxon>
        <taxon>Suillus</taxon>
    </lineage>
</organism>
<dbReference type="OrthoDB" id="2631310at2759"/>
<feature type="compositionally biased region" description="Polar residues" evidence="1">
    <location>
        <begin position="20"/>
        <end position="45"/>
    </location>
</feature>
<dbReference type="HOGENOM" id="CLU_581625_0_0_1"/>
<gene>
    <name evidence="2" type="ORF">CY34DRAFT_14572</name>
</gene>
<proteinExistence type="predicted"/>
<sequence length="470" mass="52661">MDHHNQPDSFDGRFLPWDPSEQSTDGAQPQPQAMGSGSYPNSDSFTADLIQPNFNESDLSVPRPHAHASRDEFHYLPYDPNFAANAYTNLNVANGPYYYGRDDGGGQQQPALQAQTPGAIQNPPNLSLWPVYRDAQGQVGSSSHNYPPPAVEAPFHAFDAVSRDPVDQKINRGRRKVGLHHSYHAAASSRPKRASDARSLPQPQADAIPDSLRVIQVFILPPQLIEKVKEVAYGNMVKLTFEGYFWLADEGVKDLANRALDAAVARYPSAELNKWRKRVEAKGEIIRLKGVPATILNAFQACGRLVVFVAYELAFPLVAQHRKTMESDRVDQVDSLLLHEAYLDGFLDLRAEDGSIQPFLVPFANRAITNMLEIVLSEHQLGQYLFDDSDNWRLRLSNAFFLGGTTCRWGLSQYRTGVFVGAELDTPENAQHFKYLADHVSRFDPTKRSLFDALLDEEYCCPVISQFLWI</sequence>
<dbReference type="AlphaFoldDB" id="A0A0D0AXN9"/>